<evidence type="ECO:0000259" key="2">
    <source>
        <dbReference type="Pfam" id="PF01936"/>
    </source>
</evidence>
<dbReference type="InterPro" id="IPR013761">
    <property type="entry name" value="SAM/pointed_sf"/>
</dbReference>
<keyword evidence="4" id="KW-1185">Reference proteome</keyword>
<keyword evidence="1" id="KW-0175">Coiled coil</keyword>
<dbReference type="Pfam" id="PF01936">
    <property type="entry name" value="NYN"/>
    <property type="match status" value="1"/>
</dbReference>
<evidence type="ECO:0000313" key="4">
    <source>
        <dbReference type="Proteomes" id="UP000789901"/>
    </source>
</evidence>
<feature type="domain" description="NYN" evidence="2">
    <location>
        <begin position="200"/>
        <end position="356"/>
    </location>
</feature>
<evidence type="ECO:0000256" key="1">
    <source>
        <dbReference type="SAM" id="Coils"/>
    </source>
</evidence>
<dbReference type="EMBL" id="CAJVQB010021297">
    <property type="protein sequence ID" value="CAG8796709.1"/>
    <property type="molecule type" value="Genomic_DNA"/>
</dbReference>
<feature type="non-terminal residue" evidence="3">
    <location>
        <position position="1"/>
    </location>
</feature>
<comment type="caution">
    <text evidence="3">The sequence shown here is derived from an EMBL/GenBank/DDBJ whole genome shotgun (WGS) entry which is preliminary data.</text>
</comment>
<evidence type="ECO:0000313" key="3">
    <source>
        <dbReference type="EMBL" id="CAG8796709.1"/>
    </source>
</evidence>
<dbReference type="Proteomes" id="UP000789901">
    <property type="component" value="Unassembled WGS sequence"/>
</dbReference>
<protein>
    <submittedName>
        <fullName evidence="3">14337_t:CDS:1</fullName>
    </submittedName>
</protein>
<dbReference type="Gene3D" id="1.10.150.50">
    <property type="entry name" value="Transcription Factor, Ets-1"/>
    <property type="match status" value="1"/>
</dbReference>
<dbReference type="SUPFAM" id="SSF47769">
    <property type="entry name" value="SAM/Pointed domain"/>
    <property type="match status" value="1"/>
</dbReference>
<dbReference type="InterPro" id="IPR021139">
    <property type="entry name" value="NYN"/>
</dbReference>
<accession>A0ABN7VSQ6</accession>
<name>A0ABN7VSQ6_GIGMA</name>
<gene>
    <name evidence="3" type="ORF">GMARGA_LOCUS22251</name>
</gene>
<sequence length="452" mass="52986">EIISKYLGPPSKIRRPNFLKISEYPSGLELDIYYPEYGFAIEVQGQQHKKYIDFFHRKDPKNFIKQQEWDQLKKELCEKNWRRDGLLTDLAKYKCPQTQKRNLVHDNTKNPFPSVEEIKKWKKEQVIKFLESKKDELELEEVDINIINRNRISGSAFLLLTDEKLRNIGLSLGPAITVAHLVKEISKAFPPIYKESNDLVYVFVDNSNIAIEGKYTVGNLEHLGSFDYERNSRYFNQLCIDYGRLLKTVQHEHKLGCAPVIVGSRPPQNDSIWRRIQEQGYEVTVFDRDPISYREKEVDIKLAISAINTITINDPGILILVTGDRDYTPLVETALENNWIVQTWFWTSGMSSKLRLKTRFYSLDNCYRSFAYGQGPDPTGEMKVLEITDGNIIKSWEDENLIEWFNTLNLFGWWNWFGSSAVQMYFDNQVNLEMAKNYIKNNYQKVQVREKN</sequence>
<organism evidence="3 4">
    <name type="scientific">Gigaspora margarita</name>
    <dbReference type="NCBI Taxonomy" id="4874"/>
    <lineage>
        <taxon>Eukaryota</taxon>
        <taxon>Fungi</taxon>
        <taxon>Fungi incertae sedis</taxon>
        <taxon>Mucoromycota</taxon>
        <taxon>Glomeromycotina</taxon>
        <taxon>Glomeromycetes</taxon>
        <taxon>Diversisporales</taxon>
        <taxon>Gigasporaceae</taxon>
        <taxon>Gigaspora</taxon>
    </lineage>
</organism>
<proteinExistence type="predicted"/>
<dbReference type="Gene3D" id="3.40.50.1010">
    <property type="entry name" value="5'-nuclease"/>
    <property type="match status" value="1"/>
</dbReference>
<reference evidence="3 4" key="1">
    <citation type="submission" date="2021-06" db="EMBL/GenBank/DDBJ databases">
        <authorList>
            <person name="Kallberg Y."/>
            <person name="Tangrot J."/>
            <person name="Rosling A."/>
        </authorList>
    </citation>
    <scope>NUCLEOTIDE SEQUENCE [LARGE SCALE GENOMIC DNA]</scope>
    <source>
        <strain evidence="3 4">120-4 pot B 10/14</strain>
    </source>
</reference>
<feature type="coiled-coil region" evidence="1">
    <location>
        <begin position="120"/>
        <end position="150"/>
    </location>
</feature>